<dbReference type="AlphaFoldDB" id="A0A5J5CZW3"/>
<evidence type="ECO:0000313" key="3">
    <source>
        <dbReference type="Proteomes" id="UP000327493"/>
    </source>
</evidence>
<dbReference type="EMBL" id="VOFY01000012">
    <property type="protein sequence ID" value="KAA8587227.1"/>
    <property type="molecule type" value="Genomic_DNA"/>
</dbReference>
<dbReference type="Proteomes" id="UP000327493">
    <property type="component" value="Chromosome 12"/>
</dbReference>
<comment type="caution">
    <text evidence="2">The sequence shown here is derived from an EMBL/GenBank/DDBJ whole genome shotgun (WGS) entry which is preliminary data.</text>
</comment>
<feature type="non-terminal residue" evidence="2">
    <location>
        <position position="87"/>
    </location>
</feature>
<name>A0A5J5CZW3_9PERO</name>
<feature type="coiled-coil region" evidence="1">
    <location>
        <begin position="44"/>
        <end position="71"/>
    </location>
</feature>
<protein>
    <submittedName>
        <fullName evidence="2">Uncharacterized protein</fullName>
    </submittedName>
</protein>
<evidence type="ECO:0000256" key="1">
    <source>
        <dbReference type="SAM" id="Coils"/>
    </source>
</evidence>
<accession>A0A5J5CZW3</accession>
<reference evidence="2 3" key="1">
    <citation type="submission" date="2019-08" db="EMBL/GenBank/DDBJ databases">
        <title>A chromosome-level genome assembly, high-density linkage maps, and genome scans reveal the genomic architecture of hybrid incompatibilities underlying speciation via character displacement in darters (Percidae: Etheostominae).</title>
        <authorList>
            <person name="Moran R.L."/>
            <person name="Catchen J.M."/>
            <person name="Fuller R.C."/>
        </authorList>
    </citation>
    <scope>NUCLEOTIDE SEQUENCE [LARGE SCALE GENOMIC DNA]</scope>
    <source>
        <strain evidence="2">EspeVRDwgs_2016</strain>
        <tissue evidence="2">Muscle</tissue>
    </source>
</reference>
<organism evidence="2 3">
    <name type="scientific">Etheostoma spectabile</name>
    <name type="common">orangethroat darter</name>
    <dbReference type="NCBI Taxonomy" id="54343"/>
    <lineage>
        <taxon>Eukaryota</taxon>
        <taxon>Metazoa</taxon>
        <taxon>Chordata</taxon>
        <taxon>Craniata</taxon>
        <taxon>Vertebrata</taxon>
        <taxon>Euteleostomi</taxon>
        <taxon>Actinopterygii</taxon>
        <taxon>Neopterygii</taxon>
        <taxon>Teleostei</taxon>
        <taxon>Neoteleostei</taxon>
        <taxon>Acanthomorphata</taxon>
        <taxon>Eupercaria</taxon>
        <taxon>Perciformes</taxon>
        <taxon>Percoidei</taxon>
        <taxon>Percidae</taxon>
        <taxon>Etheostomatinae</taxon>
        <taxon>Etheostoma</taxon>
    </lineage>
</organism>
<keyword evidence="3" id="KW-1185">Reference proteome</keyword>
<evidence type="ECO:0000313" key="2">
    <source>
        <dbReference type="EMBL" id="KAA8587227.1"/>
    </source>
</evidence>
<gene>
    <name evidence="2" type="ORF">FQN60_016089</name>
</gene>
<proteinExistence type="predicted"/>
<sequence length="87" mass="9894">MAASMVRTVRRQNLNPDSPKHWISMTTKLIAAIDNKLDPLAKTVLSHTTELKRANDRLDEAEARMLQFENANEPQASRIESLLDHID</sequence>
<keyword evidence="1" id="KW-0175">Coiled coil</keyword>